<dbReference type="PANTHER" id="PTHR11360:SF230">
    <property type="entry name" value="MONOCARBOXYLATE TRANSPORTER, PUTATIVE (AFU_ORTHOLOGUE AFUA_2G12790)-RELATED"/>
    <property type="match status" value="1"/>
</dbReference>
<evidence type="ECO:0000313" key="3">
    <source>
        <dbReference type="Proteomes" id="UP001283341"/>
    </source>
</evidence>
<feature type="transmembrane region" description="Helical" evidence="1">
    <location>
        <begin position="351"/>
        <end position="373"/>
    </location>
</feature>
<gene>
    <name evidence="2" type="ORF">B0H66DRAFT_572489</name>
</gene>
<name>A0AAE0ISW8_9PEZI</name>
<sequence>MGTRPVTTNNNGDQTAAALDTGWRPWKVVVGNFCLTVPTYGLLSSVGLFQTEISWIISVFGFVMCLFAGPCGVLFDRYGSGWLLAASTSAYAGSFVGLAFSATYAHFMGCLMVAGISATAPTTVAFSVMSQWFSVSVREGLATGCVTVGAAFAVLVLSAIILGFMALGNALVETNMSHHRRRTASGSSGTAWDGAVVSKILTSSRFWLVSYAIFGQSFLFLSQPPPNLPTAYELVLFIQLGSIPTYAVLSNFGDKQFYLVMSYNIGAIIGRTAPLWLSDRKLGPLNTIIMMNMFTLLVVLLIWLPFGSTVQGLFTAIVLLGIGTGSFVPLGVSCVSALCGPVHTGTWLGSVYTVVSFATLIGNLATGAILAAYKSDGLIAFLAVVLLSGLISATALRWLCHGRRLILRRKI</sequence>
<feature type="transmembrane region" description="Helical" evidence="1">
    <location>
        <begin position="258"/>
        <end position="277"/>
    </location>
</feature>
<evidence type="ECO:0000313" key="2">
    <source>
        <dbReference type="EMBL" id="KAK3330415.1"/>
    </source>
</evidence>
<organism evidence="2 3">
    <name type="scientific">Apodospora peruviana</name>
    <dbReference type="NCBI Taxonomy" id="516989"/>
    <lineage>
        <taxon>Eukaryota</taxon>
        <taxon>Fungi</taxon>
        <taxon>Dikarya</taxon>
        <taxon>Ascomycota</taxon>
        <taxon>Pezizomycotina</taxon>
        <taxon>Sordariomycetes</taxon>
        <taxon>Sordariomycetidae</taxon>
        <taxon>Sordariales</taxon>
        <taxon>Lasiosphaeriaceae</taxon>
        <taxon>Apodospora</taxon>
    </lineage>
</organism>
<dbReference type="PANTHER" id="PTHR11360">
    <property type="entry name" value="MONOCARBOXYLATE TRANSPORTER"/>
    <property type="match status" value="1"/>
</dbReference>
<accession>A0AAE0ISW8</accession>
<evidence type="ECO:0000256" key="1">
    <source>
        <dbReference type="SAM" id="Phobius"/>
    </source>
</evidence>
<dbReference type="EMBL" id="JAUEDM010000001">
    <property type="protein sequence ID" value="KAK3330415.1"/>
    <property type="molecule type" value="Genomic_DNA"/>
</dbReference>
<dbReference type="InterPro" id="IPR050327">
    <property type="entry name" value="Proton-linked_MCT"/>
</dbReference>
<feature type="transmembrane region" description="Helical" evidence="1">
    <location>
        <begin position="379"/>
        <end position="400"/>
    </location>
</feature>
<feature type="transmembrane region" description="Helical" evidence="1">
    <location>
        <begin position="206"/>
        <end position="222"/>
    </location>
</feature>
<reference evidence="2" key="1">
    <citation type="journal article" date="2023" name="Mol. Phylogenet. Evol.">
        <title>Genome-scale phylogeny and comparative genomics of the fungal order Sordariales.</title>
        <authorList>
            <person name="Hensen N."/>
            <person name="Bonometti L."/>
            <person name="Westerberg I."/>
            <person name="Brannstrom I.O."/>
            <person name="Guillou S."/>
            <person name="Cros-Aarteil S."/>
            <person name="Calhoun S."/>
            <person name="Haridas S."/>
            <person name="Kuo A."/>
            <person name="Mondo S."/>
            <person name="Pangilinan J."/>
            <person name="Riley R."/>
            <person name="LaButti K."/>
            <person name="Andreopoulos B."/>
            <person name="Lipzen A."/>
            <person name="Chen C."/>
            <person name="Yan M."/>
            <person name="Daum C."/>
            <person name="Ng V."/>
            <person name="Clum A."/>
            <person name="Steindorff A."/>
            <person name="Ohm R.A."/>
            <person name="Martin F."/>
            <person name="Silar P."/>
            <person name="Natvig D.O."/>
            <person name="Lalanne C."/>
            <person name="Gautier V."/>
            <person name="Ament-Velasquez S.L."/>
            <person name="Kruys A."/>
            <person name="Hutchinson M.I."/>
            <person name="Powell A.J."/>
            <person name="Barry K."/>
            <person name="Miller A.N."/>
            <person name="Grigoriev I.V."/>
            <person name="Debuchy R."/>
            <person name="Gladieux P."/>
            <person name="Hiltunen Thoren M."/>
            <person name="Johannesson H."/>
        </authorList>
    </citation>
    <scope>NUCLEOTIDE SEQUENCE</scope>
    <source>
        <strain evidence="2">CBS 118394</strain>
    </source>
</reference>
<protein>
    <submittedName>
        <fullName evidence="2">Major facilitator superfamily domain-containing protein</fullName>
    </submittedName>
</protein>
<feature type="transmembrane region" description="Helical" evidence="1">
    <location>
        <begin position="289"/>
        <end position="306"/>
    </location>
</feature>
<dbReference type="AlphaFoldDB" id="A0AAE0ISW8"/>
<dbReference type="Proteomes" id="UP001283341">
    <property type="component" value="Unassembled WGS sequence"/>
</dbReference>
<keyword evidence="1" id="KW-0812">Transmembrane</keyword>
<dbReference type="SUPFAM" id="SSF103473">
    <property type="entry name" value="MFS general substrate transporter"/>
    <property type="match status" value="1"/>
</dbReference>
<keyword evidence="3" id="KW-1185">Reference proteome</keyword>
<keyword evidence="1" id="KW-1133">Transmembrane helix</keyword>
<dbReference type="InterPro" id="IPR036259">
    <property type="entry name" value="MFS_trans_sf"/>
</dbReference>
<feature type="transmembrane region" description="Helical" evidence="1">
    <location>
        <begin position="82"/>
        <end position="100"/>
    </location>
</feature>
<feature type="transmembrane region" description="Helical" evidence="1">
    <location>
        <begin position="312"/>
        <end position="339"/>
    </location>
</feature>
<proteinExistence type="predicted"/>
<feature type="transmembrane region" description="Helical" evidence="1">
    <location>
        <begin position="53"/>
        <end position="75"/>
    </location>
</feature>
<feature type="transmembrane region" description="Helical" evidence="1">
    <location>
        <begin position="141"/>
        <end position="167"/>
    </location>
</feature>
<keyword evidence="1" id="KW-0472">Membrane</keyword>
<dbReference type="Gene3D" id="1.20.1250.20">
    <property type="entry name" value="MFS general substrate transporter like domains"/>
    <property type="match status" value="1"/>
</dbReference>
<comment type="caution">
    <text evidence="2">The sequence shown here is derived from an EMBL/GenBank/DDBJ whole genome shotgun (WGS) entry which is preliminary data.</text>
</comment>
<reference evidence="2" key="2">
    <citation type="submission" date="2023-06" db="EMBL/GenBank/DDBJ databases">
        <authorList>
            <consortium name="Lawrence Berkeley National Laboratory"/>
            <person name="Haridas S."/>
            <person name="Hensen N."/>
            <person name="Bonometti L."/>
            <person name="Westerberg I."/>
            <person name="Brannstrom I.O."/>
            <person name="Guillou S."/>
            <person name="Cros-Aarteil S."/>
            <person name="Calhoun S."/>
            <person name="Kuo A."/>
            <person name="Mondo S."/>
            <person name="Pangilinan J."/>
            <person name="Riley R."/>
            <person name="Labutti K."/>
            <person name="Andreopoulos B."/>
            <person name="Lipzen A."/>
            <person name="Chen C."/>
            <person name="Yanf M."/>
            <person name="Daum C."/>
            <person name="Ng V."/>
            <person name="Clum A."/>
            <person name="Steindorff A."/>
            <person name="Ohm R."/>
            <person name="Martin F."/>
            <person name="Silar P."/>
            <person name="Natvig D."/>
            <person name="Lalanne C."/>
            <person name="Gautier V."/>
            <person name="Ament-Velasquez S.L."/>
            <person name="Kruys A."/>
            <person name="Hutchinson M.I."/>
            <person name="Powell A.J."/>
            <person name="Barry K."/>
            <person name="Miller A.N."/>
            <person name="Grigoriev I.V."/>
            <person name="Debuchy R."/>
            <person name="Gladieux P."/>
            <person name="Thoren M.H."/>
            <person name="Johannesson H."/>
        </authorList>
    </citation>
    <scope>NUCLEOTIDE SEQUENCE</scope>
    <source>
        <strain evidence="2">CBS 118394</strain>
    </source>
</reference>